<comment type="similarity">
    <text evidence="1">Belongs to the glycosyl hydrolase 2 family.</text>
</comment>
<evidence type="ECO:0000259" key="5">
    <source>
        <dbReference type="Pfam" id="PF00703"/>
    </source>
</evidence>
<dbReference type="Gene3D" id="2.60.40.10">
    <property type="entry name" value="Immunoglobulins"/>
    <property type="match status" value="1"/>
</dbReference>
<evidence type="ECO:0000313" key="8">
    <source>
        <dbReference type="EMBL" id="RFT15836.1"/>
    </source>
</evidence>
<dbReference type="Pfam" id="PF00703">
    <property type="entry name" value="Glyco_hydro_2"/>
    <property type="match status" value="1"/>
</dbReference>
<dbReference type="GO" id="GO:0005975">
    <property type="term" value="P:carbohydrate metabolic process"/>
    <property type="evidence" value="ECO:0007669"/>
    <property type="project" value="InterPro"/>
</dbReference>
<evidence type="ECO:0000256" key="3">
    <source>
        <dbReference type="ARBA" id="ARBA00023295"/>
    </source>
</evidence>
<name>A0A3E2BMJ8_9BACT</name>
<dbReference type="AlphaFoldDB" id="A0A3E2BMJ8"/>
<proteinExistence type="inferred from homology"/>
<comment type="caution">
    <text evidence="8">The sequence shown here is derived from an EMBL/GenBank/DDBJ whole genome shotgun (WGS) entry which is preliminary data.</text>
</comment>
<evidence type="ECO:0000259" key="6">
    <source>
        <dbReference type="Pfam" id="PF02836"/>
    </source>
</evidence>
<feature type="domain" description="Glycoside hydrolase family 2 immunoglobulin-like beta-sandwich" evidence="5">
    <location>
        <begin position="251"/>
        <end position="348"/>
    </location>
</feature>
<evidence type="ECO:0000256" key="4">
    <source>
        <dbReference type="SAM" id="SignalP"/>
    </source>
</evidence>
<feature type="signal peptide" evidence="4">
    <location>
        <begin position="1"/>
        <end position="35"/>
    </location>
</feature>
<dbReference type="Pfam" id="PF02837">
    <property type="entry name" value="Glyco_hydro_2_N"/>
    <property type="match status" value="1"/>
</dbReference>
<dbReference type="EMBL" id="QUAH01000006">
    <property type="protein sequence ID" value="RFT15836.1"/>
    <property type="molecule type" value="Genomic_DNA"/>
</dbReference>
<dbReference type="InterPro" id="IPR006104">
    <property type="entry name" value="Glyco_hydro_2_N"/>
</dbReference>
<keyword evidence="3" id="KW-0326">Glycosidase</keyword>
<dbReference type="InterPro" id="IPR006102">
    <property type="entry name" value="Ig-like_GH2"/>
</dbReference>
<dbReference type="InterPro" id="IPR008979">
    <property type="entry name" value="Galactose-bd-like_sf"/>
</dbReference>
<evidence type="ECO:0000313" key="9">
    <source>
        <dbReference type="Proteomes" id="UP000257323"/>
    </source>
</evidence>
<dbReference type="SUPFAM" id="SSF49785">
    <property type="entry name" value="Galactose-binding domain-like"/>
    <property type="match status" value="1"/>
</dbReference>
<reference evidence="8 9" key="1">
    <citation type="submission" date="2018-08" db="EMBL/GenBank/DDBJ databases">
        <title>Genome analysis of the thermophilic bacterium of the candidate phylum Aminicenantes from deep subsurface aquifer revealed its physiology and ecological role.</title>
        <authorList>
            <person name="Kadnikov V.V."/>
            <person name="Mardanov A.V."/>
            <person name="Beletsky A.V."/>
            <person name="Karnachuk O.V."/>
            <person name="Ravin N.V."/>
        </authorList>
    </citation>
    <scope>NUCLEOTIDE SEQUENCE [LARGE SCALE GENOMIC DNA]</scope>
    <source>
        <strain evidence="8">BY38</strain>
    </source>
</reference>
<feature type="chain" id="PRO_5017551351" evidence="4">
    <location>
        <begin position="36"/>
        <end position="647"/>
    </location>
</feature>
<dbReference type="InterPro" id="IPR051913">
    <property type="entry name" value="GH2_Domain-Containing"/>
</dbReference>
<dbReference type="Gene3D" id="3.20.20.80">
    <property type="entry name" value="Glycosidases"/>
    <property type="match status" value="1"/>
</dbReference>
<keyword evidence="2" id="KW-0378">Hydrolase</keyword>
<organism evidence="8 9">
    <name type="scientific">Candidatus Saccharicenans subterraneus</name>
    <dbReference type="NCBI Taxonomy" id="2508984"/>
    <lineage>
        <taxon>Bacteria</taxon>
        <taxon>Candidatus Aminicenantota</taxon>
        <taxon>Candidatus Aminicenantia</taxon>
        <taxon>Candidatus Aminicenantales</taxon>
        <taxon>Candidatus Saccharicenantaceae</taxon>
        <taxon>Candidatus Saccharicenans</taxon>
    </lineage>
</organism>
<dbReference type="PANTHER" id="PTHR42732:SF3">
    <property type="entry name" value="HYDROLASE"/>
    <property type="match status" value="1"/>
</dbReference>
<dbReference type="InterPro" id="IPR013783">
    <property type="entry name" value="Ig-like_fold"/>
</dbReference>
<dbReference type="Gene3D" id="2.60.120.260">
    <property type="entry name" value="Galactose-binding domain-like"/>
    <property type="match status" value="1"/>
</dbReference>
<evidence type="ECO:0000259" key="7">
    <source>
        <dbReference type="Pfam" id="PF02837"/>
    </source>
</evidence>
<dbReference type="GO" id="GO:0004553">
    <property type="term" value="F:hydrolase activity, hydrolyzing O-glycosyl compounds"/>
    <property type="evidence" value="ECO:0007669"/>
    <property type="project" value="InterPro"/>
</dbReference>
<evidence type="ECO:0000256" key="1">
    <source>
        <dbReference type="ARBA" id="ARBA00007401"/>
    </source>
</evidence>
<keyword evidence="4" id="KW-0732">Signal</keyword>
<dbReference type="InterPro" id="IPR017853">
    <property type="entry name" value="GH"/>
</dbReference>
<dbReference type="InterPro" id="IPR006103">
    <property type="entry name" value="Glyco_hydro_2_cat"/>
</dbReference>
<protein>
    <submittedName>
        <fullName evidence="8">Beta-galactosidase/beta-glucuronidase</fullName>
    </submittedName>
</protein>
<dbReference type="SUPFAM" id="SSF51445">
    <property type="entry name" value="(Trans)glycosidases"/>
    <property type="match status" value="1"/>
</dbReference>
<sequence>MKQKNSPARDKSSVNKKNFCLVTACLFISMTIFTATVLSGNAGTGTAAIRNSAGSEFSVTGPLWTEPGNPTVPRPEYPRPELVRADWLNLNGEWDFALDLSDSGEERGLPRGQGFDRKILVPFAPESPLSGIGYKDFMAAVWYKKNLSIPAGWCGQRIILHFEAADYQTTVWINGKKVGEHFGGYTPFELDITEFCGQPETVLVVRCRDNVRSNLQPAGKQSKRYDSYSCLYRRTTGIWQTVWLEPVPASHIRNYRVIPDADNGQAQLLVFLNKSQAGGELSLSVTEGGKVIFREAKKASPVTAFAVKIKNPKLWEIRKPHLYDFTLELKPAAAGQVPDRVQGYLGLRKIETRGEKIYFNNRPWFMRLVLDQGFYPDGIYTAPSDEALRRDIEISLAAGFDGARLHQRVFERRFLYWADRLGYVVWGEFADWGLDLSRPEALIIFQREWREALERDFNHPALIGWCPFNEQWGDNYPGVIENIFHLTKDFDPTRLVIDASGGYHLVVPDVFDSHNYEQRIDKFREDFQDLLAEPPRVFMNGEPARNVPYRGQPYFVSEYGGIWWNPGQADEKAWGYGERPRTAEEFLKRYKDLTEALLFHPKIAGFCYTQLYDIEQEVNGLYTFDRKPKFDPGFFFGVNQQKAAIEK</sequence>
<dbReference type="SUPFAM" id="SSF49303">
    <property type="entry name" value="beta-Galactosidase/glucuronidase domain"/>
    <property type="match status" value="1"/>
</dbReference>
<dbReference type="Proteomes" id="UP000257323">
    <property type="component" value="Unassembled WGS sequence"/>
</dbReference>
<gene>
    <name evidence="8" type="ORF">OP8BY_2234</name>
</gene>
<feature type="domain" description="Glycosyl hydrolases family 2 sugar binding" evidence="7">
    <location>
        <begin position="138"/>
        <end position="206"/>
    </location>
</feature>
<dbReference type="PANTHER" id="PTHR42732">
    <property type="entry name" value="BETA-GALACTOSIDASE"/>
    <property type="match status" value="1"/>
</dbReference>
<evidence type="ECO:0000256" key="2">
    <source>
        <dbReference type="ARBA" id="ARBA00022801"/>
    </source>
</evidence>
<dbReference type="Pfam" id="PF02836">
    <property type="entry name" value="Glyco_hydro_2_C"/>
    <property type="match status" value="1"/>
</dbReference>
<accession>A0A3E2BMJ8</accession>
<dbReference type="InterPro" id="IPR036156">
    <property type="entry name" value="Beta-gal/glucu_dom_sf"/>
</dbReference>
<feature type="domain" description="Glycoside hydrolase family 2 catalytic" evidence="6">
    <location>
        <begin position="439"/>
        <end position="593"/>
    </location>
</feature>